<protein>
    <recommendedName>
        <fullName evidence="1">Tubulin--tyrosine ligase-like protein 12 SET-like domain-containing protein</fullName>
    </recommendedName>
</protein>
<dbReference type="InterPro" id="IPR027749">
    <property type="entry name" value="TTLL12"/>
</dbReference>
<organism evidence="2 3">
    <name type="scientific">Cotesia glomerata</name>
    <name type="common">Lepidopteran parasitic wasp</name>
    <name type="synonym">Apanteles glomeratus</name>
    <dbReference type="NCBI Taxonomy" id="32391"/>
    <lineage>
        <taxon>Eukaryota</taxon>
        <taxon>Metazoa</taxon>
        <taxon>Ecdysozoa</taxon>
        <taxon>Arthropoda</taxon>
        <taxon>Hexapoda</taxon>
        <taxon>Insecta</taxon>
        <taxon>Pterygota</taxon>
        <taxon>Neoptera</taxon>
        <taxon>Endopterygota</taxon>
        <taxon>Hymenoptera</taxon>
        <taxon>Apocrita</taxon>
        <taxon>Ichneumonoidea</taxon>
        <taxon>Braconidae</taxon>
        <taxon>Microgastrinae</taxon>
        <taxon>Cotesia</taxon>
    </lineage>
</organism>
<dbReference type="AlphaFoldDB" id="A0AAV7IRC3"/>
<evidence type="ECO:0000259" key="1">
    <source>
        <dbReference type="Pfam" id="PF25556"/>
    </source>
</evidence>
<keyword evidence="3" id="KW-1185">Reference proteome</keyword>
<name>A0AAV7IRC3_COTGL</name>
<reference evidence="2 3" key="1">
    <citation type="journal article" date="2021" name="J. Hered.">
        <title>A chromosome-level genome assembly of the parasitoid wasp, Cotesia glomerata (Hymenoptera: Braconidae).</title>
        <authorList>
            <person name="Pinto B.J."/>
            <person name="Weis J.J."/>
            <person name="Gamble T."/>
            <person name="Ode P.J."/>
            <person name="Paul R."/>
            <person name="Zaspel J.M."/>
        </authorList>
    </citation>
    <scope>NUCLEOTIDE SEQUENCE [LARGE SCALE GENOMIC DNA]</scope>
    <source>
        <strain evidence="2">CgM1</strain>
    </source>
</reference>
<gene>
    <name evidence="2" type="ORF">KQX54_000223</name>
</gene>
<sequence>MEAPVVYLAFRKHAGLSAYNLQPFNTRLHKAQLELSGIPTIYWPTLYIKLSKEIFDAGLVFQIAKIDYTDSVKTAQDPGFKLFVAAEEGLVCDDPNNIFLIDHAWMYDVNFAHQLSEIPALLDRLCNLMSYDGPDDKSTKVEFALREMWRYNQFYSSNKGTIEERLPLWYIMDEVGSAINHSDDPNFRTVPFLYLNQNTTYSLLFPVKNVEFNDEVTRDFVENQTNDPEKRRALLLPWIDQDFTDKSFTQVEPDVQYFLSGRVPESLPQENGSANGRNGDIKPVKLKVYTQYDIVSQYLTDPAFELVDNEHEADVLWLMVHFKDYKTLSQESPHTFVNQFPYEHILTNKDLLSIVCRRKAADKLYDPETLDTYPSWLPTTYNLSTELIEFVSYFQNREARDLDNHWICKPWNLARGLDTHVTNNLFHILRLPSTGPKIAQKYISSPVLYTRPGVGSVKFDVRYVFLLKSVKPLMVYAYSNFFLRFANKEFALNNLHDYEQHFTVMNYSEEAELYHVKCADFEVEWNKMYPENKWKNSVEIKIFKMIKEAFEAASDAPMGKGIVDNPQSRALYAVDLMLEWKNNEMNPVLLEVNFSPDNKRACEYYPDFYNNVFKFLFLDTGDTNEFIEL</sequence>
<dbReference type="GO" id="GO:0005737">
    <property type="term" value="C:cytoplasm"/>
    <property type="evidence" value="ECO:0007669"/>
    <property type="project" value="TreeGrafter"/>
</dbReference>
<dbReference type="Gene3D" id="3.30.470.20">
    <property type="entry name" value="ATP-grasp fold, B domain"/>
    <property type="match status" value="1"/>
</dbReference>
<dbReference type="PROSITE" id="PS51221">
    <property type="entry name" value="TTL"/>
    <property type="match status" value="1"/>
</dbReference>
<dbReference type="Proteomes" id="UP000826195">
    <property type="component" value="Unassembled WGS sequence"/>
</dbReference>
<evidence type="ECO:0000313" key="2">
    <source>
        <dbReference type="EMBL" id="KAH0556594.1"/>
    </source>
</evidence>
<accession>A0AAV7IRC3</accession>
<dbReference type="Pfam" id="PF03133">
    <property type="entry name" value="TTL"/>
    <property type="match status" value="1"/>
</dbReference>
<dbReference type="InterPro" id="IPR057954">
    <property type="entry name" value="SET_TTL12"/>
</dbReference>
<dbReference type="EMBL" id="JAHXZJ010000751">
    <property type="protein sequence ID" value="KAH0556594.1"/>
    <property type="molecule type" value="Genomic_DNA"/>
</dbReference>
<dbReference type="InterPro" id="IPR004344">
    <property type="entry name" value="TTL/TTLL_fam"/>
</dbReference>
<evidence type="ECO:0000313" key="3">
    <source>
        <dbReference type="Proteomes" id="UP000826195"/>
    </source>
</evidence>
<comment type="caution">
    <text evidence="2">The sequence shown here is derived from an EMBL/GenBank/DDBJ whole genome shotgun (WGS) entry which is preliminary data.</text>
</comment>
<dbReference type="SUPFAM" id="SSF56059">
    <property type="entry name" value="Glutathione synthetase ATP-binding domain-like"/>
    <property type="match status" value="1"/>
</dbReference>
<proteinExistence type="predicted"/>
<dbReference type="PANTHER" id="PTHR46088:SF1">
    <property type="entry name" value="TUBULIN--TYROSINE LIGASE-LIKE PROTEIN 12"/>
    <property type="match status" value="1"/>
</dbReference>
<dbReference type="Pfam" id="PF25556">
    <property type="entry name" value="SET_TTL"/>
    <property type="match status" value="1"/>
</dbReference>
<feature type="domain" description="Tubulin--tyrosine ligase-like protein 12 SET-like" evidence="1">
    <location>
        <begin position="74"/>
        <end position="242"/>
    </location>
</feature>
<dbReference type="PANTHER" id="PTHR46088">
    <property type="entry name" value="TUBULIN--TYROSINE LIGASE-LIKE PROTEIN 12"/>
    <property type="match status" value="1"/>
</dbReference>